<dbReference type="PROSITE" id="PS00615">
    <property type="entry name" value="C_TYPE_LECTIN_1"/>
    <property type="match status" value="1"/>
</dbReference>
<protein>
    <recommendedName>
        <fullName evidence="2">C-type lectin domain-containing protein</fullName>
    </recommendedName>
</protein>
<accession>C3YMB1</accession>
<dbReference type="PANTHER" id="PTHR22803">
    <property type="entry name" value="MANNOSE, PHOSPHOLIPASE, LECTIN RECEPTOR RELATED"/>
    <property type="match status" value="1"/>
</dbReference>
<dbReference type="MEROPS" id="I63.002"/>
<dbReference type="CDD" id="cd00037">
    <property type="entry name" value="CLECT"/>
    <property type="match status" value="1"/>
</dbReference>
<dbReference type="PROSITE" id="PS50041">
    <property type="entry name" value="C_TYPE_LECTIN_2"/>
    <property type="match status" value="1"/>
</dbReference>
<dbReference type="FunCoup" id="C3YMB1">
    <property type="interactions" value="15"/>
</dbReference>
<reference evidence="3" key="1">
    <citation type="journal article" date="2008" name="Nature">
        <title>The amphioxus genome and the evolution of the chordate karyotype.</title>
        <authorList>
            <consortium name="US DOE Joint Genome Institute (JGI-PGF)"/>
            <person name="Putnam N.H."/>
            <person name="Butts T."/>
            <person name="Ferrier D.E.K."/>
            <person name="Furlong R.F."/>
            <person name="Hellsten U."/>
            <person name="Kawashima T."/>
            <person name="Robinson-Rechavi M."/>
            <person name="Shoguchi E."/>
            <person name="Terry A."/>
            <person name="Yu J.-K."/>
            <person name="Benito-Gutierrez E.L."/>
            <person name="Dubchak I."/>
            <person name="Garcia-Fernandez J."/>
            <person name="Gibson-Brown J.J."/>
            <person name="Grigoriev I.V."/>
            <person name="Horton A.C."/>
            <person name="de Jong P.J."/>
            <person name="Jurka J."/>
            <person name="Kapitonov V.V."/>
            <person name="Kohara Y."/>
            <person name="Kuroki Y."/>
            <person name="Lindquist E."/>
            <person name="Lucas S."/>
            <person name="Osoegawa K."/>
            <person name="Pennacchio L.A."/>
            <person name="Salamov A.A."/>
            <person name="Satou Y."/>
            <person name="Sauka-Spengler T."/>
            <person name="Schmutz J."/>
            <person name="Shin-I T."/>
            <person name="Toyoda A."/>
            <person name="Bronner-Fraser M."/>
            <person name="Fujiyama A."/>
            <person name="Holland L.Z."/>
            <person name="Holland P.W.H."/>
            <person name="Satoh N."/>
            <person name="Rokhsar D.S."/>
        </authorList>
    </citation>
    <scope>NUCLEOTIDE SEQUENCE [LARGE SCALE GENOMIC DNA]</scope>
    <source>
        <strain evidence="3">S238N-H82</strain>
        <tissue evidence="3">Testes</tissue>
    </source>
</reference>
<proteinExistence type="predicted"/>
<evidence type="ECO:0000313" key="3">
    <source>
        <dbReference type="EMBL" id="EEN58705.1"/>
    </source>
</evidence>
<dbReference type="InterPro" id="IPR018378">
    <property type="entry name" value="C-type_lectin_CS"/>
</dbReference>
<organism>
    <name type="scientific">Branchiostoma floridae</name>
    <name type="common">Florida lancelet</name>
    <name type="synonym">Amphioxus</name>
    <dbReference type="NCBI Taxonomy" id="7739"/>
    <lineage>
        <taxon>Eukaryota</taxon>
        <taxon>Metazoa</taxon>
        <taxon>Chordata</taxon>
        <taxon>Cephalochordata</taxon>
        <taxon>Leptocardii</taxon>
        <taxon>Amphioxiformes</taxon>
        <taxon>Branchiostomatidae</taxon>
        <taxon>Branchiostoma</taxon>
    </lineage>
</organism>
<dbReference type="Gene3D" id="3.10.100.10">
    <property type="entry name" value="Mannose-Binding Protein A, subunit A"/>
    <property type="match status" value="1"/>
</dbReference>
<sequence length="125" mass="14411">CQKGWKENKDFCYKFVTSTANWISAASTCRKQGADLASIRNSEENYVIKDLIKDGPKHVWIGLHREGGAWMWQDSSPVTYTNWAPGEPNNRDGRENCVIIYSRVGKWNDISCLCKYPYICKKQKN</sequence>
<evidence type="ECO:0000259" key="2">
    <source>
        <dbReference type="PROSITE" id="PS50041"/>
    </source>
</evidence>
<dbReference type="InParanoid" id="C3YMB1"/>
<gene>
    <name evidence="3" type="ORF">BRAFLDRAFT_210423</name>
</gene>
<dbReference type="AlphaFoldDB" id="C3YMB1"/>
<feature type="domain" description="C-type lectin" evidence="2">
    <location>
        <begin position="8"/>
        <end position="121"/>
    </location>
</feature>
<dbReference type="eggNOG" id="KOG4297">
    <property type="taxonomic scope" value="Eukaryota"/>
</dbReference>
<dbReference type="EMBL" id="GG666529">
    <property type="protein sequence ID" value="EEN58705.1"/>
    <property type="molecule type" value="Genomic_DNA"/>
</dbReference>
<dbReference type="SUPFAM" id="SSF56436">
    <property type="entry name" value="C-type lectin-like"/>
    <property type="match status" value="1"/>
</dbReference>
<dbReference type="SMART" id="SM00034">
    <property type="entry name" value="CLECT"/>
    <property type="match status" value="1"/>
</dbReference>
<dbReference type="InterPro" id="IPR016186">
    <property type="entry name" value="C-type_lectin-like/link_sf"/>
</dbReference>
<feature type="non-terminal residue" evidence="3">
    <location>
        <position position="1"/>
    </location>
</feature>
<keyword evidence="1" id="KW-1015">Disulfide bond</keyword>
<dbReference type="FunFam" id="3.10.100.10:FF:000146">
    <property type="entry name" value="Uncharacterized protein"/>
    <property type="match status" value="1"/>
</dbReference>
<dbReference type="InterPro" id="IPR016187">
    <property type="entry name" value="CTDL_fold"/>
</dbReference>
<dbReference type="InterPro" id="IPR050111">
    <property type="entry name" value="C-type_lectin/snaclec_domain"/>
</dbReference>
<evidence type="ECO:0000256" key="1">
    <source>
        <dbReference type="ARBA" id="ARBA00023157"/>
    </source>
</evidence>
<dbReference type="InterPro" id="IPR001304">
    <property type="entry name" value="C-type_lectin-like"/>
</dbReference>
<dbReference type="Pfam" id="PF00059">
    <property type="entry name" value="Lectin_C"/>
    <property type="match status" value="1"/>
</dbReference>
<name>C3YMB1_BRAFL</name>